<dbReference type="SUPFAM" id="SSF47413">
    <property type="entry name" value="lambda repressor-like DNA-binding domains"/>
    <property type="match status" value="1"/>
</dbReference>
<evidence type="ECO:0000259" key="1">
    <source>
        <dbReference type="Pfam" id="PF07022"/>
    </source>
</evidence>
<accession>A0A6L5XKW5</accession>
<dbReference type="Gene3D" id="1.10.260.40">
    <property type="entry name" value="lambda repressor-like DNA-binding domains"/>
    <property type="match status" value="1"/>
</dbReference>
<reference evidence="2 3" key="1">
    <citation type="submission" date="2019-09" db="EMBL/GenBank/DDBJ databases">
        <title>In-depth cultivation of the pig gut microbiome towards novel bacterial diversity and tailored functional studies.</title>
        <authorList>
            <person name="Wylensek D."/>
            <person name="Hitch T.C.A."/>
            <person name="Clavel T."/>
        </authorList>
    </citation>
    <scope>NUCLEOTIDE SEQUENCE [LARGE SCALE GENOMIC DNA]</scope>
    <source>
        <strain evidence="2 3">PG-178-WT-4</strain>
    </source>
</reference>
<keyword evidence="3" id="KW-1185">Reference proteome</keyword>
<protein>
    <submittedName>
        <fullName evidence="2">Bacteriophage CI repressor</fullName>
    </submittedName>
</protein>
<dbReference type="InterPro" id="IPR010982">
    <property type="entry name" value="Lambda_DNA-bd_dom_sf"/>
</dbReference>
<organism evidence="2 3">
    <name type="scientific">Desulfovibrio porci</name>
    <dbReference type="NCBI Taxonomy" id="2605782"/>
    <lineage>
        <taxon>Bacteria</taxon>
        <taxon>Pseudomonadati</taxon>
        <taxon>Thermodesulfobacteriota</taxon>
        <taxon>Desulfovibrionia</taxon>
        <taxon>Desulfovibrionales</taxon>
        <taxon>Desulfovibrionaceae</taxon>
        <taxon>Desulfovibrio</taxon>
    </lineage>
</organism>
<feature type="domain" description="Bacteriophage CI repressor N-terminal" evidence="1">
    <location>
        <begin position="14"/>
        <end position="74"/>
    </location>
</feature>
<dbReference type="GO" id="GO:0003677">
    <property type="term" value="F:DNA binding"/>
    <property type="evidence" value="ECO:0007669"/>
    <property type="project" value="InterPro"/>
</dbReference>
<dbReference type="Proteomes" id="UP000477488">
    <property type="component" value="Unassembled WGS sequence"/>
</dbReference>
<dbReference type="Pfam" id="PF07022">
    <property type="entry name" value="Phage_CI_repr"/>
    <property type="match status" value="1"/>
</dbReference>
<gene>
    <name evidence="2" type="ORF">FYJ44_06860</name>
</gene>
<dbReference type="InterPro" id="IPR010744">
    <property type="entry name" value="Phage_CI_N"/>
</dbReference>
<dbReference type="RefSeq" id="WP_154510549.1">
    <property type="nucleotide sequence ID" value="NZ_JAXELC010000045.1"/>
</dbReference>
<name>A0A6L5XKW5_9BACT</name>
<dbReference type="EMBL" id="VUMH01000005">
    <property type="protein sequence ID" value="MSS27775.1"/>
    <property type="molecule type" value="Genomic_DNA"/>
</dbReference>
<evidence type="ECO:0000313" key="2">
    <source>
        <dbReference type="EMBL" id="MSS27775.1"/>
    </source>
</evidence>
<sequence length="132" mass="15028">MKFIESASPFTEQLERIQQITGTHSQMELAAYLGIRRSTVTNAKRLGTIPAEWLLTLLRVANVNPEWILTGVGPCRIRRHAPDVYEDEDITRERQKDREALQRLSSRALADELVRRIAVAEGERFLSPSTQA</sequence>
<evidence type="ECO:0000313" key="3">
    <source>
        <dbReference type="Proteomes" id="UP000477488"/>
    </source>
</evidence>
<comment type="caution">
    <text evidence="2">The sequence shown here is derived from an EMBL/GenBank/DDBJ whole genome shotgun (WGS) entry which is preliminary data.</text>
</comment>
<dbReference type="GO" id="GO:0045892">
    <property type="term" value="P:negative regulation of DNA-templated transcription"/>
    <property type="evidence" value="ECO:0007669"/>
    <property type="project" value="InterPro"/>
</dbReference>
<dbReference type="AlphaFoldDB" id="A0A6L5XKW5"/>
<proteinExistence type="predicted"/>